<dbReference type="InterPro" id="IPR013424">
    <property type="entry name" value="Ice-binding_C"/>
</dbReference>
<evidence type="ECO:0000256" key="1">
    <source>
        <dbReference type="SAM" id="SignalP"/>
    </source>
</evidence>
<gene>
    <name evidence="3" type="ORF">JIN83_07185</name>
</gene>
<evidence type="ECO:0000313" key="3">
    <source>
        <dbReference type="EMBL" id="MBK1854737.1"/>
    </source>
</evidence>
<evidence type="ECO:0000259" key="2">
    <source>
        <dbReference type="Pfam" id="PF07589"/>
    </source>
</evidence>
<dbReference type="Pfam" id="PF07589">
    <property type="entry name" value="PEP-CTERM"/>
    <property type="match status" value="1"/>
</dbReference>
<proteinExistence type="predicted"/>
<keyword evidence="1" id="KW-0732">Signal</keyword>
<evidence type="ECO:0000313" key="4">
    <source>
        <dbReference type="Proteomes" id="UP000634206"/>
    </source>
</evidence>
<comment type="caution">
    <text evidence="3">The sequence shown here is derived from an EMBL/GenBank/DDBJ whole genome shotgun (WGS) entry which is preliminary data.</text>
</comment>
<organism evidence="3 4">
    <name type="scientific">Oceaniferula flava</name>
    <dbReference type="NCBI Taxonomy" id="2800421"/>
    <lineage>
        <taxon>Bacteria</taxon>
        <taxon>Pseudomonadati</taxon>
        <taxon>Verrucomicrobiota</taxon>
        <taxon>Verrucomicrobiia</taxon>
        <taxon>Verrucomicrobiales</taxon>
        <taxon>Verrucomicrobiaceae</taxon>
        <taxon>Oceaniferula</taxon>
    </lineage>
</organism>
<name>A0AAE2SC79_9BACT</name>
<feature type="chain" id="PRO_5042172176" evidence="1">
    <location>
        <begin position="26"/>
        <end position="267"/>
    </location>
</feature>
<dbReference type="NCBIfam" id="TIGR02595">
    <property type="entry name" value="PEP_CTERM"/>
    <property type="match status" value="1"/>
</dbReference>
<dbReference type="RefSeq" id="WP_309489348.1">
    <property type="nucleotide sequence ID" value="NZ_JAENIG010000004.1"/>
</dbReference>
<reference evidence="3" key="1">
    <citation type="submission" date="2021-01" db="EMBL/GenBank/DDBJ databases">
        <title>Modified the classification status of verrucomicrobia.</title>
        <authorList>
            <person name="Feng X."/>
        </authorList>
    </citation>
    <scope>NUCLEOTIDE SEQUENCE</scope>
    <source>
        <strain evidence="3">5K15</strain>
    </source>
</reference>
<protein>
    <submittedName>
        <fullName evidence="3">PEP-CTERM sorting domain-containing protein</fullName>
    </submittedName>
</protein>
<keyword evidence="4" id="KW-1185">Reference proteome</keyword>
<dbReference type="AlphaFoldDB" id="A0AAE2SC79"/>
<accession>A0AAE2SC79</accession>
<sequence length="267" mass="27055">MKYTLISKTALTAVLASAFVGAASATIVYQDTFNDGVASTNPDIGGGLDTTTGSVTSSPLLEFFGSIGQGSTTSGGAQGIGLSTNAFDLSGGFTLSVTFSVLDSSSPSSSASAPPYPSNSFSFGLVDATTDIDDFLGFHVEDGSSTTLDGIGYNTNTRENSTTGLNFGDGTTASNLSNGQVVVDGAQQTFELTVDANGNFSYSLNGAVASTGTTTLDLSDEYKFAIFSQGTNGGSIISDVTLETVPEPSSAALLGLGGLALILRRRR</sequence>
<dbReference type="Proteomes" id="UP000634206">
    <property type="component" value="Unassembled WGS sequence"/>
</dbReference>
<feature type="domain" description="Ice-binding protein C-terminal" evidence="2">
    <location>
        <begin position="244"/>
        <end position="266"/>
    </location>
</feature>
<feature type="signal peptide" evidence="1">
    <location>
        <begin position="1"/>
        <end position="25"/>
    </location>
</feature>
<dbReference type="EMBL" id="JAENIG010000004">
    <property type="protein sequence ID" value="MBK1854737.1"/>
    <property type="molecule type" value="Genomic_DNA"/>
</dbReference>